<proteinExistence type="predicted"/>
<name>A0A4R3KE36_9FIRM</name>
<dbReference type="EMBL" id="SMAA01000002">
    <property type="protein sequence ID" value="TCS81355.1"/>
    <property type="molecule type" value="Genomic_DNA"/>
</dbReference>
<protein>
    <submittedName>
        <fullName evidence="3">Major membrane immunogen (Membrane-anchored lipoprotein)</fullName>
    </submittedName>
</protein>
<evidence type="ECO:0000313" key="4">
    <source>
        <dbReference type="Proteomes" id="UP000295188"/>
    </source>
</evidence>
<dbReference type="SMART" id="SM00900">
    <property type="entry name" value="FMN_bind"/>
    <property type="match status" value="1"/>
</dbReference>
<dbReference type="GO" id="GO:0010181">
    <property type="term" value="F:FMN binding"/>
    <property type="evidence" value="ECO:0007669"/>
    <property type="project" value="InterPro"/>
</dbReference>
<accession>A0A4R3KE36</accession>
<dbReference type="Gene3D" id="3.90.1010.20">
    <property type="match status" value="1"/>
</dbReference>
<organism evidence="3 4">
    <name type="scientific">Pectinatus cerevisiiphilus</name>
    <dbReference type="NCBI Taxonomy" id="86956"/>
    <lineage>
        <taxon>Bacteria</taxon>
        <taxon>Bacillati</taxon>
        <taxon>Bacillota</taxon>
        <taxon>Negativicutes</taxon>
        <taxon>Selenomonadales</taxon>
        <taxon>Selenomonadaceae</taxon>
        <taxon>Pectinatus</taxon>
    </lineage>
</organism>
<reference evidence="3 4" key="1">
    <citation type="submission" date="2019-03" db="EMBL/GenBank/DDBJ databases">
        <title>Genomic Encyclopedia of Type Strains, Phase IV (KMG-IV): sequencing the most valuable type-strain genomes for metagenomic binning, comparative biology and taxonomic classification.</title>
        <authorList>
            <person name="Goeker M."/>
        </authorList>
    </citation>
    <scope>NUCLEOTIDE SEQUENCE [LARGE SCALE GENOMIC DNA]</scope>
    <source>
        <strain evidence="3 4">DSM 20467</strain>
    </source>
</reference>
<comment type="caution">
    <text evidence="3">The sequence shown here is derived from an EMBL/GenBank/DDBJ whole genome shotgun (WGS) entry which is preliminary data.</text>
</comment>
<evidence type="ECO:0000313" key="3">
    <source>
        <dbReference type="EMBL" id="TCS81355.1"/>
    </source>
</evidence>
<keyword evidence="4" id="KW-1185">Reference proteome</keyword>
<evidence type="ECO:0000259" key="2">
    <source>
        <dbReference type="SMART" id="SM00900"/>
    </source>
</evidence>
<dbReference type="Pfam" id="PF04205">
    <property type="entry name" value="FMN_bind"/>
    <property type="match status" value="1"/>
</dbReference>
<dbReference type="GO" id="GO:0016020">
    <property type="term" value="C:membrane"/>
    <property type="evidence" value="ECO:0007669"/>
    <property type="project" value="InterPro"/>
</dbReference>
<dbReference type="PROSITE" id="PS51257">
    <property type="entry name" value="PROKAR_LIPOPROTEIN"/>
    <property type="match status" value="1"/>
</dbReference>
<dbReference type="RefSeq" id="WP_132547176.1">
    <property type="nucleotide sequence ID" value="NZ_SMAA01000002.1"/>
</dbReference>
<dbReference type="Proteomes" id="UP000295188">
    <property type="component" value="Unassembled WGS sequence"/>
</dbReference>
<keyword evidence="3" id="KW-0449">Lipoprotein</keyword>
<feature type="signal peptide" evidence="1">
    <location>
        <begin position="1"/>
        <end position="20"/>
    </location>
</feature>
<keyword evidence="1" id="KW-0732">Signal</keyword>
<evidence type="ECO:0000256" key="1">
    <source>
        <dbReference type="SAM" id="SignalP"/>
    </source>
</evidence>
<gene>
    <name evidence="3" type="ORF">EDC37_10251</name>
</gene>
<dbReference type="InterPro" id="IPR007329">
    <property type="entry name" value="FMN-bd"/>
</dbReference>
<feature type="domain" description="FMN-binding" evidence="2">
    <location>
        <begin position="87"/>
        <end position="167"/>
    </location>
</feature>
<sequence length="169" mass="17871">MKKKYEALVFAGILSTQILAGCASDQQESSSSDGTVAVPVSSGGDGKAPCCDLSDTKDGEFTAESKSDNFMGHGRIAVTIKDHKIVGVNFVGIDPDGNIKGADYGKTNGQVENPGFYQKAQRAVKANSQYADQLLQVQELEKVDVISGATVSYDQFVEAAKTAIENAKK</sequence>
<feature type="chain" id="PRO_5038547714" evidence="1">
    <location>
        <begin position="21"/>
        <end position="169"/>
    </location>
</feature>
<dbReference type="OrthoDB" id="90011at2"/>
<dbReference type="AlphaFoldDB" id="A0A4R3KE36"/>